<comment type="caution">
    <text evidence="5">The sequence shown here is derived from an EMBL/GenBank/DDBJ whole genome shotgun (WGS) entry which is preliminary data.</text>
</comment>
<sequence>MNTALYYFSGTGNSLSVARSINNQLEGSELLPIVGCLKQKPIKVNAQRVGIIFPLHFMTVPRIVREFLKEAQFVNAEYIFAVVTGLNPKIGNALSQIEKYLNKAGVKFNAGYFIPMVAAHFPYVKLSKIKEPQKLYQEAQDKVLKISESILQLKNEFDKEAAVFGDLKLLVSKKQEHKESFLSVGEGCIRCGYCMQVCPFQNIRLNGKQVEWLDNCHQCLACLHFCSRSVIEYKKLSIGKPRKHHPSVSLNDIALQRQIP</sequence>
<dbReference type="SUPFAM" id="SSF52218">
    <property type="entry name" value="Flavoproteins"/>
    <property type="match status" value="1"/>
</dbReference>
<dbReference type="EMBL" id="JAGUCO010000005">
    <property type="protein sequence ID" value="MBS2098648.1"/>
    <property type="molecule type" value="Genomic_DNA"/>
</dbReference>
<dbReference type="RefSeq" id="WP_212215879.1">
    <property type="nucleotide sequence ID" value="NZ_JAGUCO010000005.1"/>
</dbReference>
<evidence type="ECO:0000313" key="5">
    <source>
        <dbReference type="EMBL" id="MBS2098648.1"/>
    </source>
</evidence>
<dbReference type="NCBIfam" id="NF038196">
    <property type="entry name" value="ferrodoxin_EFR1"/>
    <property type="match status" value="1"/>
</dbReference>
<dbReference type="PROSITE" id="PS00198">
    <property type="entry name" value="4FE4S_FER_1"/>
    <property type="match status" value="1"/>
</dbReference>
<name>A0ABS5JUX6_9BACT</name>
<dbReference type="InterPro" id="IPR029039">
    <property type="entry name" value="Flavoprotein-like_sf"/>
</dbReference>
<gene>
    <name evidence="5" type="ORF">KEM10_10190</name>
</gene>
<keyword evidence="3" id="KW-0411">Iron-sulfur</keyword>
<dbReference type="Gene3D" id="3.30.70.20">
    <property type="match status" value="1"/>
</dbReference>
<dbReference type="Gene3D" id="3.40.50.360">
    <property type="match status" value="1"/>
</dbReference>
<dbReference type="PROSITE" id="PS51379">
    <property type="entry name" value="4FE4S_FER_2"/>
    <property type="match status" value="1"/>
</dbReference>
<keyword evidence="2" id="KW-0408">Iron</keyword>
<evidence type="ECO:0000313" key="6">
    <source>
        <dbReference type="Proteomes" id="UP000708576"/>
    </source>
</evidence>
<dbReference type="InterPro" id="IPR017896">
    <property type="entry name" value="4Fe4S_Fe-S-bd"/>
</dbReference>
<proteinExistence type="predicted"/>
<reference evidence="5 6" key="1">
    <citation type="journal article" date="2015" name="Int. J. Syst. Evol. Microbiol.">
        <title>Carboxylicivirga linearis sp. nov., isolated from a sea cucumber culture pond.</title>
        <authorList>
            <person name="Wang F.Q."/>
            <person name="Zhou Y.X."/>
            <person name="Lin X.Z."/>
            <person name="Chen G.J."/>
            <person name="Du Z.J."/>
        </authorList>
    </citation>
    <scope>NUCLEOTIDE SEQUENCE [LARGE SCALE GENOMIC DNA]</scope>
    <source>
        <strain evidence="5 6">FB218</strain>
    </source>
</reference>
<dbReference type="SUPFAM" id="SSF54862">
    <property type="entry name" value="4Fe-4S ferredoxins"/>
    <property type="match status" value="1"/>
</dbReference>
<keyword evidence="1" id="KW-0479">Metal-binding</keyword>
<protein>
    <submittedName>
        <fullName evidence="5">EFR1 family ferrodoxin</fullName>
    </submittedName>
</protein>
<evidence type="ECO:0000256" key="2">
    <source>
        <dbReference type="ARBA" id="ARBA00023004"/>
    </source>
</evidence>
<evidence type="ECO:0000256" key="1">
    <source>
        <dbReference type="ARBA" id="ARBA00022723"/>
    </source>
</evidence>
<feature type="domain" description="4Fe-4S ferredoxin-type" evidence="4">
    <location>
        <begin position="178"/>
        <end position="208"/>
    </location>
</feature>
<evidence type="ECO:0000256" key="3">
    <source>
        <dbReference type="ARBA" id="ARBA00023014"/>
    </source>
</evidence>
<dbReference type="Pfam" id="PF13237">
    <property type="entry name" value="Fer4_10"/>
    <property type="match status" value="1"/>
</dbReference>
<evidence type="ECO:0000259" key="4">
    <source>
        <dbReference type="PROSITE" id="PS51379"/>
    </source>
</evidence>
<dbReference type="InterPro" id="IPR017900">
    <property type="entry name" value="4Fe4S_Fe_S_CS"/>
</dbReference>
<dbReference type="Proteomes" id="UP000708576">
    <property type="component" value="Unassembled WGS sequence"/>
</dbReference>
<keyword evidence="6" id="KW-1185">Reference proteome</keyword>
<accession>A0ABS5JUX6</accession>
<dbReference type="InterPro" id="IPR047964">
    <property type="entry name" value="EFR1-like"/>
</dbReference>
<organism evidence="5 6">
    <name type="scientific">Carboxylicivirga linearis</name>
    <dbReference type="NCBI Taxonomy" id="1628157"/>
    <lineage>
        <taxon>Bacteria</taxon>
        <taxon>Pseudomonadati</taxon>
        <taxon>Bacteroidota</taxon>
        <taxon>Bacteroidia</taxon>
        <taxon>Marinilabiliales</taxon>
        <taxon>Marinilabiliaceae</taxon>
        <taxon>Carboxylicivirga</taxon>
    </lineage>
</organism>